<dbReference type="EC" id="3.4.24.-" evidence="5"/>
<dbReference type="Proteomes" id="UP000254209">
    <property type="component" value="Unassembled WGS sequence"/>
</dbReference>
<dbReference type="Pfam" id="PF00004">
    <property type="entry name" value="AAA"/>
    <property type="match status" value="2"/>
</dbReference>
<dbReference type="PANTHER" id="PTHR23073">
    <property type="entry name" value="26S PROTEASOME REGULATORY SUBUNIT"/>
    <property type="match status" value="1"/>
</dbReference>
<evidence type="ECO:0000256" key="2">
    <source>
        <dbReference type="ARBA" id="ARBA00022741"/>
    </source>
</evidence>
<dbReference type="GO" id="GO:0016887">
    <property type="term" value="F:ATP hydrolysis activity"/>
    <property type="evidence" value="ECO:0007669"/>
    <property type="project" value="InterPro"/>
</dbReference>
<dbReference type="AlphaFoldDB" id="A0A376BLL8"/>
<dbReference type="STRING" id="1120980.GCA_000745955_02364"/>
<dbReference type="RefSeq" id="WP_051968615.1">
    <property type="nucleotide sequence ID" value="NZ_CP091519.2"/>
</dbReference>
<accession>A0A376BLL8</accession>
<dbReference type="InterPro" id="IPR027417">
    <property type="entry name" value="P-loop_NTPase"/>
</dbReference>
<evidence type="ECO:0000256" key="3">
    <source>
        <dbReference type="ARBA" id="ARBA00022840"/>
    </source>
</evidence>
<dbReference type="GO" id="GO:0008237">
    <property type="term" value="F:metallopeptidase activity"/>
    <property type="evidence" value="ECO:0007669"/>
    <property type="project" value="UniProtKB-KW"/>
</dbReference>
<reference evidence="5 6" key="1">
    <citation type="submission" date="2018-06" db="EMBL/GenBank/DDBJ databases">
        <authorList>
            <consortium name="Pathogen Informatics"/>
            <person name="Doyle S."/>
        </authorList>
    </citation>
    <scope>NUCLEOTIDE SEQUENCE [LARGE SCALE GENOMIC DNA]</scope>
    <source>
        <strain evidence="5 6">NCTC10283</strain>
    </source>
</reference>
<comment type="similarity">
    <text evidence="1">Belongs to the AAA ATPase family.</text>
</comment>
<dbReference type="GO" id="GO:0005524">
    <property type="term" value="F:ATP binding"/>
    <property type="evidence" value="ECO:0007669"/>
    <property type="project" value="UniProtKB-KW"/>
</dbReference>
<evidence type="ECO:0000259" key="4">
    <source>
        <dbReference type="SMART" id="SM00382"/>
    </source>
</evidence>
<dbReference type="EMBL" id="UFSO01000002">
    <property type="protein sequence ID" value="SSY70581.1"/>
    <property type="molecule type" value="Genomic_DNA"/>
</dbReference>
<keyword evidence="2" id="KW-0547">Nucleotide-binding</keyword>
<keyword evidence="6" id="KW-1185">Reference proteome</keyword>
<keyword evidence="5" id="KW-0482">Metalloprotease</keyword>
<evidence type="ECO:0000313" key="5">
    <source>
        <dbReference type="EMBL" id="SSY70581.1"/>
    </source>
</evidence>
<dbReference type="SUPFAM" id="SSF52540">
    <property type="entry name" value="P-loop containing nucleoside triphosphate hydrolases"/>
    <property type="match status" value="2"/>
</dbReference>
<dbReference type="InterPro" id="IPR003959">
    <property type="entry name" value="ATPase_AAA_core"/>
</dbReference>
<dbReference type="Gene3D" id="3.40.50.300">
    <property type="entry name" value="P-loop containing nucleotide triphosphate hydrolases"/>
    <property type="match status" value="2"/>
</dbReference>
<keyword evidence="5" id="KW-0378">Hydrolase</keyword>
<feature type="domain" description="AAA+ ATPase" evidence="4">
    <location>
        <begin position="248"/>
        <end position="375"/>
    </location>
</feature>
<dbReference type="OrthoDB" id="9802352at2"/>
<dbReference type="CDD" id="cd19481">
    <property type="entry name" value="RecA-like_protease"/>
    <property type="match status" value="1"/>
</dbReference>
<name>A0A376BLL8_9NEIS</name>
<keyword evidence="5" id="KW-0645">Protease</keyword>
<evidence type="ECO:0000256" key="1">
    <source>
        <dbReference type="ARBA" id="ARBA00006914"/>
    </source>
</evidence>
<protein>
    <submittedName>
        <fullName evidence="5">ATP-dependent zinc metalloprotease FtsH</fullName>
        <ecNumber evidence="5">3.4.24.-</ecNumber>
    </submittedName>
</protein>
<sequence length="689" mass="79072">MNTTHQSLKPLLLTWLWDILYTLDGQRNFVHAHGLSYMDIAKEIGADTWFLAEIKEEKFDPIAARKRIQQEYEHWQQTHHFAQMWAQAVPTILRDNVADWQKMFSLNDVEVQIFLFTILLHTQPEMNRYADLLESLNEQKVYHVLSVLLRLPENAVAEALHPRAKLHNIGIVNIDRSDDYYLRQKVELLSRRFAETMMNERLSPIEILKQHIQLAPPTALGIQDFKHLGVLVQAAQMYLQQVFERQQKGCNILIHGLAGTGKTEFARVLAQSLNMELFEIAWADENDEPANRHDRMNALRMAQNILAGQRTLLMFDEVEDLFDREQHEFSLNKAWLNRLLENNAVPTIWVCNQVDLIDPSAVRRFDMVLEMSIPPIAARANMIRAYTSEFYSEQQIRSLAEHDALVPAVLKQAHKITQYTSDWDKAQRGELFKTLLRNTLRAQGNHKPLSSQTKLPESYNVDWINCKQDLRAIAQGVAKAGRGTLCFYGAAGTGKSAYAAWLAQQADRPLIYKRASDLLDKYVGETEQRIAAAFAEAQTEQAVLVFDEVDSFLQDRRGSRQSWEITQVNEMLTQMEAYDGIFIASTNLMSNLDQAALRRFDFKLEFGYLRGEQAWAMFVFYCEQFALWREDTGSLKTELLRLKNVAAGDFAVLAKQARITPFESAAAMLNALKLECNLKDGAKNAMGFF</sequence>
<dbReference type="InterPro" id="IPR050221">
    <property type="entry name" value="26S_Proteasome_ATPase"/>
</dbReference>
<feature type="domain" description="AAA+ ATPase" evidence="4">
    <location>
        <begin position="481"/>
        <end position="610"/>
    </location>
</feature>
<dbReference type="InterPro" id="IPR003593">
    <property type="entry name" value="AAA+_ATPase"/>
</dbReference>
<dbReference type="GO" id="GO:0006508">
    <property type="term" value="P:proteolysis"/>
    <property type="evidence" value="ECO:0007669"/>
    <property type="project" value="UniProtKB-KW"/>
</dbReference>
<evidence type="ECO:0000313" key="6">
    <source>
        <dbReference type="Proteomes" id="UP000254209"/>
    </source>
</evidence>
<proteinExistence type="inferred from homology"/>
<gene>
    <name evidence="5" type="primary">ftsH_1</name>
    <name evidence="5" type="ORF">NCTC10283_00682</name>
</gene>
<keyword evidence="3" id="KW-0067">ATP-binding</keyword>
<dbReference type="SMART" id="SM00382">
    <property type="entry name" value="AAA"/>
    <property type="match status" value="2"/>
</dbReference>
<organism evidence="5 6">
    <name type="scientific">Alysiella crassa</name>
    <dbReference type="NCBI Taxonomy" id="153491"/>
    <lineage>
        <taxon>Bacteria</taxon>
        <taxon>Pseudomonadati</taxon>
        <taxon>Pseudomonadota</taxon>
        <taxon>Betaproteobacteria</taxon>
        <taxon>Neisseriales</taxon>
        <taxon>Neisseriaceae</taxon>
        <taxon>Alysiella</taxon>
    </lineage>
</organism>